<dbReference type="Proteomes" id="UP000054097">
    <property type="component" value="Unassembled WGS sequence"/>
</dbReference>
<dbReference type="OrthoDB" id="3251209at2759"/>
<feature type="region of interest" description="Disordered" evidence="1">
    <location>
        <begin position="964"/>
        <end position="984"/>
    </location>
</feature>
<feature type="compositionally biased region" description="Polar residues" evidence="1">
    <location>
        <begin position="611"/>
        <end position="623"/>
    </location>
</feature>
<feature type="compositionally biased region" description="Polar residues" evidence="1">
    <location>
        <begin position="1"/>
        <end position="37"/>
    </location>
</feature>
<feature type="region of interest" description="Disordered" evidence="1">
    <location>
        <begin position="1034"/>
        <end position="1066"/>
    </location>
</feature>
<gene>
    <name evidence="2" type="ORF">M408DRAFT_296787</name>
</gene>
<feature type="region of interest" description="Disordered" evidence="1">
    <location>
        <begin position="145"/>
        <end position="169"/>
    </location>
</feature>
<feature type="compositionally biased region" description="Low complexity" evidence="1">
    <location>
        <begin position="595"/>
        <end position="605"/>
    </location>
</feature>
<feature type="compositionally biased region" description="Low complexity" evidence="1">
    <location>
        <begin position="302"/>
        <end position="316"/>
    </location>
</feature>
<evidence type="ECO:0000256" key="1">
    <source>
        <dbReference type="SAM" id="MobiDB-lite"/>
    </source>
</evidence>
<feature type="compositionally biased region" description="Polar residues" evidence="1">
    <location>
        <begin position="51"/>
        <end position="67"/>
    </location>
</feature>
<reference evidence="3" key="2">
    <citation type="submission" date="2015-01" db="EMBL/GenBank/DDBJ databases">
        <title>Evolutionary Origins and Diversification of the Mycorrhizal Mutualists.</title>
        <authorList>
            <consortium name="DOE Joint Genome Institute"/>
            <consortium name="Mycorrhizal Genomics Consortium"/>
            <person name="Kohler A."/>
            <person name="Kuo A."/>
            <person name="Nagy L.G."/>
            <person name="Floudas D."/>
            <person name="Copeland A."/>
            <person name="Barry K.W."/>
            <person name="Cichocki N."/>
            <person name="Veneault-Fourrey C."/>
            <person name="LaButti K."/>
            <person name="Lindquist E.A."/>
            <person name="Lipzen A."/>
            <person name="Lundell T."/>
            <person name="Morin E."/>
            <person name="Murat C."/>
            <person name="Riley R."/>
            <person name="Ohm R."/>
            <person name="Sun H."/>
            <person name="Tunlid A."/>
            <person name="Henrissat B."/>
            <person name="Grigoriev I.V."/>
            <person name="Hibbett D.S."/>
            <person name="Martin F."/>
        </authorList>
    </citation>
    <scope>NUCLEOTIDE SEQUENCE [LARGE SCALE GENOMIC DNA]</scope>
    <source>
        <strain evidence="3">MAFF 305830</strain>
    </source>
</reference>
<evidence type="ECO:0000313" key="2">
    <source>
        <dbReference type="EMBL" id="KIM30319.1"/>
    </source>
</evidence>
<feature type="region of interest" description="Disordered" evidence="1">
    <location>
        <begin position="204"/>
        <end position="391"/>
    </location>
</feature>
<accession>A0A0C3BDV3</accession>
<feature type="region of interest" description="Disordered" evidence="1">
    <location>
        <begin position="404"/>
        <end position="455"/>
    </location>
</feature>
<dbReference type="HOGENOM" id="CLU_267566_0_0_1"/>
<keyword evidence="3" id="KW-1185">Reference proteome</keyword>
<feature type="region of interest" description="Disordered" evidence="1">
    <location>
        <begin position="517"/>
        <end position="537"/>
    </location>
</feature>
<organism evidence="2 3">
    <name type="scientific">Serendipita vermifera MAFF 305830</name>
    <dbReference type="NCBI Taxonomy" id="933852"/>
    <lineage>
        <taxon>Eukaryota</taxon>
        <taxon>Fungi</taxon>
        <taxon>Dikarya</taxon>
        <taxon>Basidiomycota</taxon>
        <taxon>Agaricomycotina</taxon>
        <taxon>Agaricomycetes</taxon>
        <taxon>Sebacinales</taxon>
        <taxon>Serendipitaceae</taxon>
        <taxon>Serendipita</taxon>
    </lineage>
</organism>
<feature type="compositionally biased region" description="Basic and acidic residues" evidence="1">
    <location>
        <begin position="414"/>
        <end position="423"/>
    </location>
</feature>
<feature type="compositionally biased region" description="Low complexity" evidence="1">
    <location>
        <begin position="156"/>
        <end position="168"/>
    </location>
</feature>
<feature type="compositionally biased region" description="Polar residues" evidence="1">
    <location>
        <begin position="1034"/>
        <end position="1049"/>
    </location>
</feature>
<dbReference type="AlphaFoldDB" id="A0A0C3BDV3"/>
<feature type="region of interest" description="Disordered" evidence="1">
    <location>
        <begin position="595"/>
        <end position="623"/>
    </location>
</feature>
<proteinExistence type="predicted"/>
<dbReference type="EMBL" id="KN824285">
    <property type="protein sequence ID" value="KIM30319.1"/>
    <property type="molecule type" value="Genomic_DNA"/>
</dbReference>
<feature type="region of interest" description="Disordered" evidence="1">
    <location>
        <begin position="1"/>
        <end position="67"/>
    </location>
</feature>
<feature type="compositionally biased region" description="Gly residues" evidence="1">
    <location>
        <begin position="332"/>
        <end position="349"/>
    </location>
</feature>
<feature type="compositionally biased region" description="Gly residues" evidence="1">
    <location>
        <begin position="435"/>
        <end position="449"/>
    </location>
</feature>
<feature type="region of interest" description="Disordered" evidence="1">
    <location>
        <begin position="886"/>
        <end position="926"/>
    </location>
</feature>
<feature type="compositionally biased region" description="Low complexity" evidence="1">
    <location>
        <begin position="350"/>
        <end position="362"/>
    </location>
</feature>
<feature type="compositionally biased region" description="Low complexity" evidence="1">
    <location>
        <begin position="227"/>
        <end position="238"/>
    </location>
</feature>
<protein>
    <submittedName>
        <fullName evidence="2">Uncharacterized protein</fullName>
    </submittedName>
</protein>
<evidence type="ECO:0000313" key="3">
    <source>
        <dbReference type="Proteomes" id="UP000054097"/>
    </source>
</evidence>
<name>A0A0C3BDV3_SERVB</name>
<feature type="compositionally biased region" description="Basic and acidic residues" evidence="1">
    <location>
        <begin position="38"/>
        <end position="50"/>
    </location>
</feature>
<reference evidence="2 3" key="1">
    <citation type="submission" date="2014-04" db="EMBL/GenBank/DDBJ databases">
        <authorList>
            <consortium name="DOE Joint Genome Institute"/>
            <person name="Kuo A."/>
            <person name="Zuccaro A."/>
            <person name="Kohler A."/>
            <person name="Nagy L.G."/>
            <person name="Floudas D."/>
            <person name="Copeland A."/>
            <person name="Barry K.W."/>
            <person name="Cichocki N."/>
            <person name="Veneault-Fourrey C."/>
            <person name="LaButti K."/>
            <person name="Lindquist E.A."/>
            <person name="Lipzen A."/>
            <person name="Lundell T."/>
            <person name="Morin E."/>
            <person name="Murat C."/>
            <person name="Sun H."/>
            <person name="Tunlid A."/>
            <person name="Henrissat B."/>
            <person name="Grigoriev I.V."/>
            <person name="Hibbett D.S."/>
            <person name="Martin F."/>
            <person name="Nordberg H.P."/>
            <person name="Cantor M.N."/>
            <person name="Hua S.X."/>
        </authorList>
    </citation>
    <scope>NUCLEOTIDE SEQUENCE [LARGE SCALE GENOMIC DNA]</scope>
    <source>
        <strain evidence="2 3">MAFF 305830</strain>
    </source>
</reference>
<feature type="compositionally biased region" description="Polar residues" evidence="1">
    <location>
        <begin position="404"/>
        <end position="413"/>
    </location>
</feature>
<feature type="compositionally biased region" description="Acidic residues" evidence="1">
    <location>
        <begin position="245"/>
        <end position="255"/>
    </location>
</feature>
<sequence>MFSSSSKTPEASSNVPNGLYTNILQQEAPQGSINSPSDKMDESPIEKDMSTRISDNAASSNASVLPQRQTLLAGGTTSRGTTPTNASSRPELRLALTNPLSAAINALSAFAHHAPQSANTSPPFSGNSKRSHGIASALGGITSFGMTIGNPDGSRASQPHSPPSASQPGLFQGLAMVGGFSAITSAAGTDVGNYNTDATKATAMDNIHNTPPSDPGHHSSFSDLQPSMSMSDTSGMGTHRMDTSVDGDEEDEDDAVFPLSNSHSPYLHPRSRPMSPHPDAIYNQMGGGNSPSANILPPHTPSPYASPGLSPLALAPSPGPYDGGSLSPGAHSPGGGSCSGLEGEAGGGASATSAPVSPTSPGRGRLRGRVQSKGSRPSVSPHHPYSASAGSTGNMQQAQFVRNGIQGVSPSPSRRSDAVESRYARHRGNSVGTGYTAGGGVGASGGGSRGTSPYPTADGMGMMPRRQSASASESANHFAMANAGMRGGVGVLNVRPFNNASAGGSPASVGVPPLEIQGGSASPSRDASPMRDPSGAYGMNPQPLNIPPSYAAHYLGAPQHSPNSPGFTGYTTVVPHNAASPVAGNGGAVYYSPHLQSPHSLSPHSGAVPSLTPSPENSVPNVSNHPSPALGFDPAGTVASNELLFLMDLPQAASQNSSSGMMVDGNNQYSQGGYPDPMWAASQQQGQMTNTGVNQNWMGESGSTGLPLTTQHVEAMYGASLGHVESYPATNQPALSVRADNGTPNDLDVAAMDPVFWTGSEGLNPQPQVNNQATSGSAEWGAMVDPNQHSSSPRGALNSTLAPGMQDQSVQVQQQQYFNMYEHQQGQHHFTNQTVPPSPAKGTVLPWQDGQLPPGGLEDWQQRNYAMQMHAHTPQESIHQVLANPVNPNEGMLVPPRPKPRRQRSKSDSYGEGHYPSYVPSYPTGPPPAHMIDNSMAYQQQPPTHTYNDPGFVDENTVLGSGTGANLKNTKSLPIPAPRGGQYQHQHRRTPTIAVTDHDAHLAHQVMSRSYQGRSNMQDPMALLSNNSDLLGISGSSSNAQPQPPSFTHSHTHPNGVPHYPGDMPLAGPSTLLRTTSIPKRKQQGQRNEVDEEKLANAFLPGSHRPDPALRFFLEAILNSQFYRDDILEPLLGTPDAEYLLGVVRARFPRDLRFSPRATIGHERGVPDNEKRDSQSIYMLFTEGNNCLICGKGTDRAGRALGHVRSDIGHRPYHCHCEKCLQSPKYVLFPSV</sequence>